<gene>
    <name evidence="1" type="ORF">C6Y53_02195</name>
</gene>
<keyword evidence="2" id="KW-1185">Reference proteome</keyword>
<name>A0A2S0ML62_9RHOB</name>
<evidence type="ECO:0000313" key="2">
    <source>
        <dbReference type="Proteomes" id="UP000237655"/>
    </source>
</evidence>
<dbReference type="KEGG" id="thas:C6Y53_02195"/>
<accession>A0A2S0ML62</accession>
<reference evidence="2" key="1">
    <citation type="submission" date="2018-03" db="EMBL/GenBank/DDBJ databases">
        <title>Genomic analysis of the strain SH-1 isolated from shrimp intestine.</title>
        <authorList>
            <person name="Kim Y.-S."/>
            <person name="Kim S.-E."/>
            <person name="Kim K.-H."/>
        </authorList>
    </citation>
    <scope>NUCLEOTIDE SEQUENCE [LARGE SCALE GENOMIC DNA]</scope>
    <source>
        <strain evidence="2">SH-1</strain>
    </source>
</reference>
<dbReference type="AlphaFoldDB" id="A0A2S0ML62"/>
<dbReference type="Proteomes" id="UP000237655">
    <property type="component" value="Chromosome"/>
</dbReference>
<dbReference type="EMBL" id="CP027665">
    <property type="protein sequence ID" value="AVO36624.1"/>
    <property type="molecule type" value="Genomic_DNA"/>
</dbReference>
<evidence type="ECO:0000313" key="1">
    <source>
        <dbReference type="EMBL" id="AVO36624.1"/>
    </source>
</evidence>
<organism evidence="1 2">
    <name type="scientific">Pukyongiella litopenaei</name>
    <dbReference type="NCBI Taxonomy" id="2605946"/>
    <lineage>
        <taxon>Bacteria</taxon>
        <taxon>Pseudomonadati</taxon>
        <taxon>Pseudomonadota</taxon>
        <taxon>Alphaproteobacteria</taxon>
        <taxon>Rhodobacterales</taxon>
        <taxon>Paracoccaceae</taxon>
        <taxon>Pukyongiella</taxon>
    </lineage>
</organism>
<protein>
    <submittedName>
        <fullName evidence="1">Uncharacterized protein</fullName>
    </submittedName>
</protein>
<sequence length="79" mass="8606">MKHTGSAEVGIKDVALFLAHQANELLDKSDPRKPFVALMTAAAVAGHIIQRDPKEMHEVLDKVMDLAEAALLEATETKQ</sequence>
<dbReference type="RefSeq" id="WP_106470939.1">
    <property type="nucleotide sequence ID" value="NZ_CP027665.1"/>
</dbReference>
<proteinExistence type="predicted"/>